<accession>A0ABQ4YCN3</accession>
<protein>
    <submittedName>
        <fullName evidence="2">Uncharacterized protein</fullName>
    </submittedName>
</protein>
<feature type="compositionally biased region" description="Polar residues" evidence="1">
    <location>
        <begin position="226"/>
        <end position="249"/>
    </location>
</feature>
<feature type="region of interest" description="Disordered" evidence="1">
    <location>
        <begin position="215"/>
        <end position="249"/>
    </location>
</feature>
<dbReference type="Proteomes" id="UP001151760">
    <property type="component" value="Unassembled WGS sequence"/>
</dbReference>
<proteinExistence type="predicted"/>
<reference evidence="2" key="1">
    <citation type="journal article" date="2022" name="Int. J. Mol. Sci.">
        <title>Draft Genome of Tanacetum Coccineum: Genomic Comparison of Closely Related Tanacetum-Family Plants.</title>
        <authorList>
            <person name="Yamashiro T."/>
            <person name="Shiraishi A."/>
            <person name="Nakayama K."/>
            <person name="Satake H."/>
        </authorList>
    </citation>
    <scope>NUCLEOTIDE SEQUENCE</scope>
</reference>
<sequence>MLAPKGPTFNGRPTFANLRYLKTAQFEKPCLYEIPYDKSDPTNRLVPNREETLTLKKDSRSKLNKDLVQPNDYTKLNSLYEIFKPVSREYHEQLAHENEVKWNGSNLLTSKKLEKGTKLQKDKAVRSIQWLLNHLFKESTSNSSAVGTNDSVAASFQLIWIHYHMLMLKLQRHTILLASRFKNQESSSIKDKDFHKLCQTRKRFKDLGTKDKVKKIKDSRSKITQHEGTSLQQRQSPRTRLKNSMSKQSQEIQDHVMTMNMEARNLSETKPRGRLLALKYRVKQGSSFQGLRPRFKGDC</sequence>
<name>A0ABQ4YCN3_9ASTR</name>
<organism evidence="2 3">
    <name type="scientific">Tanacetum coccineum</name>
    <dbReference type="NCBI Taxonomy" id="301880"/>
    <lineage>
        <taxon>Eukaryota</taxon>
        <taxon>Viridiplantae</taxon>
        <taxon>Streptophyta</taxon>
        <taxon>Embryophyta</taxon>
        <taxon>Tracheophyta</taxon>
        <taxon>Spermatophyta</taxon>
        <taxon>Magnoliopsida</taxon>
        <taxon>eudicotyledons</taxon>
        <taxon>Gunneridae</taxon>
        <taxon>Pentapetalae</taxon>
        <taxon>asterids</taxon>
        <taxon>campanulids</taxon>
        <taxon>Asterales</taxon>
        <taxon>Asteraceae</taxon>
        <taxon>Asteroideae</taxon>
        <taxon>Anthemideae</taxon>
        <taxon>Anthemidinae</taxon>
        <taxon>Tanacetum</taxon>
    </lineage>
</organism>
<evidence type="ECO:0000256" key="1">
    <source>
        <dbReference type="SAM" id="MobiDB-lite"/>
    </source>
</evidence>
<keyword evidence="3" id="KW-1185">Reference proteome</keyword>
<dbReference type="EMBL" id="BQNB010010268">
    <property type="protein sequence ID" value="GJS74948.1"/>
    <property type="molecule type" value="Genomic_DNA"/>
</dbReference>
<reference evidence="2" key="2">
    <citation type="submission" date="2022-01" db="EMBL/GenBank/DDBJ databases">
        <authorList>
            <person name="Yamashiro T."/>
            <person name="Shiraishi A."/>
            <person name="Satake H."/>
            <person name="Nakayama K."/>
        </authorList>
    </citation>
    <scope>NUCLEOTIDE SEQUENCE</scope>
</reference>
<evidence type="ECO:0000313" key="2">
    <source>
        <dbReference type="EMBL" id="GJS74948.1"/>
    </source>
</evidence>
<evidence type="ECO:0000313" key="3">
    <source>
        <dbReference type="Proteomes" id="UP001151760"/>
    </source>
</evidence>
<comment type="caution">
    <text evidence="2">The sequence shown here is derived from an EMBL/GenBank/DDBJ whole genome shotgun (WGS) entry which is preliminary data.</text>
</comment>
<feature type="compositionally biased region" description="Basic and acidic residues" evidence="1">
    <location>
        <begin position="215"/>
        <end position="225"/>
    </location>
</feature>
<gene>
    <name evidence="2" type="ORF">Tco_0724829</name>
</gene>